<proteinExistence type="predicted"/>
<dbReference type="AlphaFoldDB" id="A0A9N8S0Y8"/>
<gene>
    <name evidence="2" type="ORF">LMG31841_05516</name>
</gene>
<keyword evidence="3" id="KW-1185">Reference proteome</keyword>
<comment type="caution">
    <text evidence="2">The sequence shown here is derived from an EMBL/GenBank/DDBJ whole genome shotgun (WGS) entry which is preliminary data.</text>
</comment>
<accession>A0A9N8S0Y8</accession>
<feature type="compositionally biased region" description="Low complexity" evidence="1">
    <location>
        <begin position="248"/>
        <end position="257"/>
    </location>
</feature>
<evidence type="ECO:0000313" key="2">
    <source>
        <dbReference type="EMBL" id="CAG4925743.1"/>
    </source>
</evidence>
<evidence type="ECO:0000313" key="3">
    <source>
        <dbReference type="Proteomes" id="UP000789704"/>
    </source>
</evidence>
<organism evidence="2 3">
    <name type="scientific">Paraburkholderia saeva</name>
    <dbReference type="NCBI Taxonomy" id="2777537"/>
    <lineage>
        <taxon>Bacteria</taxon>
        <taxon>Pseudomonadati</taxon>
        <taxon>Pseudomonadota</taxon>
        <taxon>Betaproteobacteria</taxon>
        <taxon>Burkholderiales</taxon>
        <taxon>Burkholderiaceae</taxon>
        <taxon>Paraburkholderia</taxon>
    </lineage>
</organism>
<sequence length="257" mass="25057">MNISVAHFSRPALASSCAALLATLAACGGGGSNASIGVGSSAGSAATPTSMTVSGTAASGKPLATAMVSLACVQGAASANADANGQFSVTLNAVPPCLITATASNHTFHSVAFAGGTFNVTPETDLLLGYLSGQLGTNETGLLAGFALNARFQQVLGNPTDVLNAQTAVVSSLQQRFALTLSVPNFLTTPFVPDNEGLDHDLDALQAAGAIDDNGPLSGTLSFVTAAGATQPLPATPPSAMGGGTGNTGSSNAGGMM</sequence>
<feature type="region of interest" description="Disordered" evidence="1">
    <location>
        <begin position="229"/>
        <end position="257"/>
    </location>
</feature>
<dbReference type="RefSeq" id="WP_228883693.1">
    <property type="nucleotide sequence ID" value="NZ_CAJQYZ010000019.1"/>
</dbReference>
<evidence type="ECO:0000256" key="1">
    <source>
        <dbReference type="SAM" id="MobiDB-lite"/>
    </source>
</evidence>
<evidence type="ECO:0008006" key="4">
    <source>
        <dbReference type="Google" id="ProtNLM"/>
    </source>
</evidence>
<dbReference type="Proteomes" id="UP000789704">
    <property type="component" value="Unassembled WGS sequence"/>
</dbReference>
<protein>
    <recommendedName>
        <fullName evidence="4">Carboxypeptidase regulatory-like domain-containing protein</fullName>
    </recommendedName>
</protein>
<name>A0A9N8S0Y8_9BURK</name>
<reference evidence="2" key="1">
    <citation type="submission" date="2021-04" db="EMBL/GenBank/DDBJ databases">
        <authorList>
            <person name="Vanwijnsberghe S."/>
        </authorList>
    </citation>
    <scope>NUCLEOTIDE SEQUENCE</scope>
    <source>
        <strain evidence="2">LMG 31841</strain>
    </source>
</reference>
<dbReference type="EMBL" id="CAJQZC010000016">
    <property type="protein sequence ID" value="CAG4925743.1"/>
    <property type="molecule type" value="Genomic_DNA"/>
</dbReference>